<evidence type="ECO:0000256" key="1">
    <source>
        <dbReference type="ARBA" id="ARBA00043985"/>
    </source>
</evidence>
<keyword evidence="2" id="KW-0175">Coiled coil</keyword>
<gene>
    <name evidence="3" type="ORF">AB835_03155</name>
</gene>
<evidence type="ECO:0000313" key="4">
    <source>
        <dbReference type="Proteomes" id="UP000242502"/>
    </source>
</evidence>
<dbReference type="PANTHER" id="PTHR31088">
    <property type="entry name" value="MEMBRANE-ASSOCIATED PROTEIN VIPP1, CHLOROPLASTIC"/>
    <property type="match status" value="1"/>
</dbReference>
<accession>A0A1D2QSR4</accession>
<dbReference type="InterPro" id="IPR007157">
    <property type="entry name" value="PspA_VIPP1"/>
</dbReference>
<reference evidence="3 4" key="1">
    <citation type="journal article" date="2016" name="Appl. Environ. Microbiol.">
        <title>Lack of Overt Genome Reduction in the Bryostatin-Producing Bryozoan Symbiont "Candidatus Endobugula sertula".</title>
        <authorList>
            <person name="Miller I.J."/>
            <person name="Vanee N."/>
            <person name="Fong S.S."/>
            <person name="Lim-Fong G.E."/>
            <person name="Kwan J.C."/>
        </authorList>
    </citation>
    <scope>NUCLEOTIDE SEQUENCE [LARGE SCALE GENOMIC DNA]</scope>
    <source>
        <strain evidence="3">AB1-4</strain>
    </source>
</reference>
<dbReference type="AlphaFoldDB" id="A0A1D2QSR4"/>
<dbReference type="Proteomes" id="UP000242502">
    <property type="component" value="Unassembled WGS sequence"/>
</dbReference>
<evidence type="ECO:0000256" key="2">
    <source>
        <dbReference type="SAM" id="Coils"/>
    </source>
</evidence>
<proteinExistence type="inferred from homology"/>
<comment type="similarity">
    <text evidence="1">Belongs to the PspA/Vipp/IM30 family.</text>
</comment>
<protein>
    <submittedName>
        <fullName evidence="3">Phage shock protein A</fullName>
    </submittedName>
</protein>
<dbReference type="PANTHER" id="PTHR31088:SF9">
    <property type="entry name" value="PHAGE SHOCK PROTEIN A"/>
    <property type="match status" value="1"/>
</dbReference>
<dbReference type="Pfam" id="PF04012">
    <property type="entry name" value="PspA_IM30"/>
    <property type="match status" value="1"/>
</dbReference>
<name>A0A1D2QSR4_9GAMM</name>
<dbReference type="STRING" id="62101.AB835_03155"/>
<dbReference type="EMBL" id="MDLC01000007">
    <property type="protein sequence ID" value="ODS24593.1"/>
    <property type="molecule type" value="Genomic_DNA"/>
</dbReference>
<comment type="caution">
    <text evidence="3">The sequence shown here is derived from an EMBL/GenBank/DDBJ whole genome shotgun (WGS) entry which is preliminary data.</text>
</comment>
<evidence type="ECO:0000313" key="3">
    <source>
        <dbReference type="EMBL" id="ODS24593.1"/>
    </source>
</evidence>
<sequence length="228" mass="25042">MSVLSKIFTAIRSGAREAGEAVVDANAVRIFEQEIVDSKKHIKKAKNSLTTVMAEKMQAARKLDAIKNDIAENEQYATKALDQGNEGLALEVAEKISALEVTLGEQQQVHDSCAAHIEKLKGQIHSAERQISENERQLNMIKTTESVHKATSAISDSFVSSGSKIVNAKESLERIKKRQQMREDKLKAAQELNEDNFDQSLQAKLKEAGIVGASSSSANAVLERLRNK</sequence>
<feature type="coiled-coil region" evidence="2">
    <location>
        <begin position="117"/>
        <end position="144"/>
    </location>
</feature>
<organism evidence="3 4">
    <name type="scientific">Candidatus Endobugula sertula</name>
    <name type="common">Bugula neritina bacterial symbiont</name>
    <dbReference type="NCBI Taxonomy" id="62101"/>
    <lineage>
        <taxon>Bacteria</taxon>
        <taxon>Pseudomonadati</taxon>
        <taxon>Pseudomonadota</taxon>
        <taxon>Gammaproteobacteria</taxon>
        <taxon>Cellvibrionales</taxon>
        <taxon>Cellvibrionaceae</taxon>
        <taxon>Candidatus Endobugula</taxon>
    </lineage>
</organism>